<dbReference type="InterPro" id="IPR001461">
    <property type="entry name" value="Aspartic_peptidase_A1"/>
</dbReference>
<keyword evidence="3" id="KW-1133">Transmembrane helix</keyword>
<dbReference type="PANTHER" id="PTHR47966:SF73">
    <property type="entry name" value="PEPTIDASE A1 DOMAIN-CONTAINING PROTEIN"/>
    <property type="match status" value="1"/>
</dbReference>
<dbReference type="CDD" id="cd05471">
    <property type="entry name" value="pepsin_like"/>
    <property type="match status" value="1"/>
</dbReference>
<keyword evidence="6" id="KW-1185">Reference proteome</keyword>
<feature type="region of interest" description="Disordered" evidence="2">
    <location>
        <begin position="807"/>
        <end position="866"/>
    </location>
</feature>
<proteinExistence type="inferred from homology"/>
<protein>
    <submittedName>
        <fullName evidence="5">Endopeptidase</fullName>
    </submittedName>
</protein>
<feature type="compositionally biased region" description="Low complexity" evidence="2">
    <location>
        <begin position="95"/>
        <end position="147"/>
    </location>
</feature>
<dbReference type="InterPro" id="IPR033121">
    <property type="entry name" value="PEPTIDASE_A1"/>
</dbReference>
<dbReference type="Pfam" id="PF00026">
    <property type="entry name" value="Asp"/>
    <property type="match status" value="1"/>
</dbReference>
<dbReference type="RefSeq" id="XP_012188284.1">
    <property type="nucleotide sequence ID" value="XM_012332894.1"/>
</dbReference>
<feature type="region of interest" description="Disordered" evidence="2">
    <location>
        <begin position="92"/>
        <end position="157"/>
    </location>
</feature>
<feature type="transmembrane region" description="Helical" evidence="3">
    <location>
        <begin position="625"/>
        <end position="645"/>
    </location>
</feature>
<accession>R9P0T8</accession>
<dbReference type="Proteomes" id="UP000014071">
    <property type="component" value="Unassembled WGS sequence"/>
</dbReference>
<feature type="compositionally biased region" description="Polar residues" evidence="2">
    <location>
        <begin position="1"/>
        <end position="11"/>
    </location>
</feature>
<feature type="compositionally biased region" description="Polar residues" evidence="2">
    <location>
        <begin position="148"/>
        <end position="157"/>
    </location>
</feature>
<dbReference type="GeneID" id="24107563"/>
<keyword evidence="3" id="KW-0472">Membrane</keyword>
<feature type="compositionally biased region" description="Polar residues" evidence="2">
    <location>
        <begin position="845"/>
        <end position="854"/>
    </location>
</feature>
<dbReference type="InterPro" id="IPR021109">
    <property type="entry name" value="Peptidase_aspartic_dom_sf"/>
</dbReference>
<evidence type="ECO:0000313" key="6">
    <source>
        <dbReference type="Proteomes" id="UP000014071"/>
    </source>
</evidence>
<dbReference type="SUPFAM" id="SSF50630">
    <property type="entry name" value="Acid proteases"/>
    <property type="match status" value="1"/>
</dbReference>
<evidence type="ECO:0000256" key="2">
    <source>
        <dbReference type="SAM" id="MobiDB-lite"/>
    </source>
</evidence>
<comment type="similarity">
    <text evidence="1">Belongs to the peptidase A1 family.</text>
</comment>
<evidence type="ECO:0000256" key="1">
    <source>
        <dbReference type="ARBA" id="ARBA00007447"/>
    </source>
</evidence>
<evidence type="ECO:0000259" key="4">
    <source>
        <dbReference type="PROSITE" id="PS51767"/>
    </source>
</evidence>
<keyword evidence="3" id="KW-0812">Transmembrane</keyword>
<dbReference type="STRING" id="1305764.R9P0T8"/>
<dbReference type="OrthoDB" id="2747330at2759"/>
<sequence>MGGSRRGTTAVGSHEMRRADRLRVQATPSLNHQTDCTREVASFNNTQASNSITTIDADVGDDAVYIMPLPRGPASPLVRSLADAHDARPILPRQASSATSSSTRPSSASASTSASASASVSFNTASSSSPSSASSSSSSYLPSASSSLGSNGDGLSSPASANLNSTRIVLGRGFSNGQLTYTVPISAANQQVNAQLDTGSGDLWLANQDCDSDSCKGHQGLTVTKFNDHLDTVVDQDTPFNISYLLGSASGQVKTTSMLFGDPITSRLIINSQAFGSCSQVANEDMDSGDYSGIIGLGPPANSLIQADLNATSNTASLNVNVRPPQTGAVLAGFWNGARPGRRFMGIGMQRLEEDGGKGDSVLTIGNHDPAYAGSTNPTINYTSAIGDADGVVRHWRLPLTGITVELQHGVTESIPFGTSSVVAGSNPIAVFASGASVNLGPESTLNALYGAWGIGPASDGGYYVPCNLQLNITLGLGGTSIPIHPLDASLELGSGNGPSGDGTMCLGSFQALRSLSGSSNGANLNASFLPADFVLSPAFMRSAYTVFSCDGGLNTTQAQAANMTVTSPCEASIGLRPLVNMTAATQQFTAVRIKKQTLGQSGVHGSPAGSGSGNSKGLSEGIKVVIGCVCAIVVIGVLFGVALWRLRRRRRRIAAARAALLAAQAEKSGGGAGVGTASSGTHHGHAKKQSNPYSVMKIDGVNVPMELLGKDDDSSSQVALSPAQRAKARQLHHIHGVFDDDMHDDELGRGEDPRWGEEVPVHPTNLHAAGLVSWDVSSTGYVDARQVKNAYLASLTAEERKAFLDASAQRQAQSDSARSMSQQPESNVQQHTQTQSQHDAQQQYPNRDSTRSASDAPLLQHDELR</sequence>
<feature type="compositionally biased region" description="Basic and acidic residues" evidence="2">
    <location>
        <begin position="14"/>
        <end position="23"/>
    </location>
</feature>
<feature type="domain" description="Peptidase A1" evidence="4">
    <location>
        <begin position="179"/>
        <end position="562"/>
    </location>
</feature>
<dbReference type="EMBL" id="DF238785">
    <property type="protein sequence ID" value="GAC94697.1"/>
    <property type="molecule type" value="Genomic_DNA"/>
</dbReference>
<dbReference type="GO" id="GO:0006508">
    <property type="term" value="P:proteolysis"/>
    <property type="evidence" value="ECO:0007669"/>
    <property type="project" value="InterPro"/>
</dbReference>
<dbReference type="Gene3D" id="2.40.70.10">
    <property type="entry name" value="Acid Proteases"/>
    <property type="match status" value="2"/>
</dbReference>
<gene>
    <name evidence="5" type="ORF">PHSY_002270</name>
</gene>
<dbReference type="HOGENOM" id="CLU_350587_0_0_1"/>
<evidence type="ECO:0000256" key="3">
    <source>
        <dbReference type="SAM" id="Phobius"/>
    </source>
</evidence>
<organism evidence="5 6">
    <name type="scientific">Pseudozyma hubeiensis (strain SY62)</name>
    <name type="common">Yeast</name>
    <dbReference type="NCBI Taxonomy" id="1305764"/>
    <lineage>
        <taxon>Eukaryota</taxon>
        <taxon>Fungi</taxon>
        <taxon>Dikarya</taxon>
        <taxon>Basidiomycota</taxon>
        <taxon>Ustilaginomycotina</taxon>
        <taxon>Ustilaginomycetes</taxon>
        <taxon>Ustilaginales</taxon>
        <taxon>Ustilaginaceae</taxon>
        <taxon>Pseudozyma</taxon>
    </lineage>
</organism>
<reference evidence="6" key="1">
    <citation type="journal article" date="2013" name="Genome Announc.">
        <title>Draft genome sequence of the basidiomycetous yeast-like fungus Pseudozyma hubeiensis SY62, which produces an abundant amount of the biosurfactant mannosylerythritol lipids.</title>
        <authorList>
            <person name="Konishi M."/>
            <person name="Hatada Y."/>
            <person name="Horiuchi J."/>
        </authorList>
    </citation>
    <scope>NUCLEOTIDE SEQUENCE [LARGE SCALE GENOMIC DNA]</scope>
    <source>
        <strain evidence="6">SY62</strain>
    </source>
</reference>
<feature type="compositionally biased region" description="Low complexity" evidence="2">
    <location>
        <begin position="807"/>
        <end position="844"/>
    </location>
</feature>
<dbReference type="PRINTS" id="PR00792">
    <property type="entry name" value="PEPSIN"/>
</dbReference>
<feature type="region of interest" description="Disordered" evidence="2">
    <location>
        <begin position="1"/>
        <end position="35"/>
    </location>
</feature>
<name>R9P0T8_PSEHS</name>
<dbReference type="AlphaFoldDB" id="R9P0T8"/>
<dbReference type="GO" id="GO:0004190">
    <property type="term" value="F:aspartic-type endopeptidase activity"/>
    <property type="evidence" value="ECO:0007669"/>
    <property type="project" value="InterPro"/>
</dbReference>
<dbReference type="PANTHER" id="PTHR47966">
    <property type="entry name" value="BETA-SITE APP-CLEAVING ENZYME, ISOFORM A-RELATED"/>
    <property type="match status" value="1"/>
</dbReference>
<dbReference type="InterPro" id="IPR034164">
    <property type="entry name" value="Pepsin-like_dom"/>
</dbReference>
<evidence type="ECO:0000313" key="5">
    <source>
        <dbReference type="EMBL" id="GAC94697.1"/>
    </source>
</evidence>
<dbReference type="PROSITE" id="PS51767">
    <property type="entry name" value="PEPTIDASE_A1"/>
    <property type="match status" value="1"/>
</dbReference>
<feature type="region of interest" description="Disordered" evidence="2">
    <location>
        <begin position="669"/>
        <end position="692"/>
    </location>
</feature>
<dbReference type="eggNOG" id="KOG1339">
    <property type="taxonomic scope" value="Eukaryota"/>
</dbReference>